<keyword evidence="9" id="KW-1185">Reference proteome</keyword>
<name>A0A6A6WQS5_9PLEO</name>
<feature type="transmembrane region" description="Helical" evidence="6">
    <location>
        <begin position="20"/>
        <end position="39"/>
    </location>
</feature>
<feature type="transmembrane region" description="Helical" evidence="6">
    <location>
        <begin position="169"/>
        <end position="189"/>
    </location>
</feature>
<keyword evidence="4 6" id="KW-0472">Membrane</keyword>
<feature type="transmembrane region" description="Helical" evidence="6">
    <location>
        <begin position="389"/>
        <end position="409"/>
    </location>
</feature>
<evidence type="ECO:0000256" key="6">
    <source>
        <dbReference type="SAM" id="Phobius"/>
    </source>
</evidence>
<feature type="region of interest" description="Disordered" evidence="5">
    <location>
        <begin position="430"/>
        <end position="487"/>
    </location>
</feature>
<feature type="transmembrane region" description="Helical" evidence="6">
    <location>
        <begin position="88"/>
        <end position="111"/>
    </location>
</feature>
<protein>
    <recommendedName>
        <fullName evidence="7">G-protein coupled receptors family 2 profile 2 domain-containing protein</fullName>
    </recommendedName>
</protein>
<reference evidence="8" key="1">
    <citation type="journal article" date="2020" name="Stud. Mycol.">
        <title>101 Dothideomycetes genomes: a test case for predicting lifestyles and emergence of pathogens.</title>
        <authorList>
            <person name="Haridas S."/>
            <person name="Albert R."/>
            <person name="Binder M."/>
            <person name="Bloem J."/>
            <person name="Labutti K."/>
            <person name="Salamov A."/>
            <person name="Andreopoulos B."/>
            <person name="Baker S."/>
            <person name="Barry K."/>
            <person name="Bills G."/>
            <person name="Bluhm B."/>
            <person name="Cannon C."/>
            <person name="Castanera R."/>
            <person name="Culley D."/>
            <person name="Daum C."/>
            <person name="Ezra D."/>
            <person name="Gonzalez J."/>
            <person name="Henrissat B."/>
            <person name="Kuo A."/>
            <person name="Liang C."/>
            <person name="Lipzen A."/>
            <person name="Lutzoni F."/>
            <person name="Magnuson J."/>
            <person name="Mondo S."/>
            <person name="Nolan M."/>
            <person name="Ohm R."/>
            <person name="Pangilinan J."/>
            <person name="Park H.-J."/>
            <person name="Ramirez L."/>
            <person name="Alfaro M."/>
            <person name="Sun H."/>
            <person name="Tritt A."/>
            <person name="Yoshinaga Y."/>
            <person name="Zwiers L.-H."/>
            <person name="Turgeon B."/>
            <person name="Goodwin S."/>
            <person name="Spatafora J."/>
            <person name="Crous P."/>
            <person name="Grigoriev I."/>
        </authorList>
    </citation>
    <scope>NUCLEOTIDE SEQUENCE</scope>
    <source>
        <strain evidence="8">CBS 109.77</strain>
    </source>
</reference>
<dbReference type="InterPro" id="IPR017981">
    <property type="entry name" value="GPCR_2-like_7TM"/>
</dbReference>
<evidence type="ECO:0000313" key="9">
    <source>
        <dbReference type="Proteomes" id="UP000799757"/>
    </source>
</evidence>
<dbReference type="AlphaFoldDB" id="A0A6A6WQS5"/>
<comment type="subcellular location">
    <subcellularLocation>
        <location evidence="1">Membrane</location>
        <topology evidence="1">Multi-pass membrane protein</topology>
    </subcellularLocation>
</comment>
<dbReference type="Pfam" id="PF05462">
    <property type="entry name" value="Dicty_CAR"/>
    <property type="match status" value="1"/>
</dbReference>
<feature type="transmembrane region" description="Helical" evidence="6">
    <location>
        <begin position="349"/>
        <end position="369"/>
    </location>
</feature>
<keyword evidence="3 6" id="KW-1133">Transmembrane helix</keyword>
<dbReference type="Gene3D" id="1.20.1070.10">
    <property type="entry name" value="Rhodopsin 7-helix transmembrane proteins"/>
    <property type="match status" value="1"/>
</dbReference>
<sequence>MPLHSDQLLAVTVSERTMSLMSLMGSLFILGTFTRWQYFRKPINRLVFYASFGNIMANVATMISTSALPSSPDVLSSLCEFQGILVQWFMMADSLWVFCMALNVMLVFFRGYNSRQLRYLEKWYLLFSYGVPFVPALVFIIIDHYGKQKIIGPATIWCWVGPKAEWMRIAFFYVPVWVVICCTLMIYTITGHRIYKRRAVLRSFSRKAPTGSLPVITNPFTAVAPKSIHVQSEVRVLVSDKPSDMSDVEPTCPNGSRSSFSSTRKLSSPVVSPIPASSTQTRFSRVNWASISGATDEANEQVDVPNCYYKATVSATTVPDVEASQLRSRSTSHSLPHIRRTVAMDGNTAAWGYFKVAFLMFAALFIVWVPSTINRLQQFINRDNPIFGLNLASALVLPLQGFWNAMIYISTTWPECKRAFAEIMHQSSRSKPSSVRDLDGKDSQHTLTSNDTNEFEADIPLSEILKQTPPHPHSRMSSTETMTPPLS</sequence>
<dbReference type="Proteomes" id="UP000799757">
    <property type="component" value="Unassembled WGS sequence"/>
</dbReference>
<evidence type="ECO:0000256" key="4">
    <source>
        <dbReference type="ARBA" id="ARBA00023136"/>
    </source>
</evidence>
<dbReference type="PANTHER" id="PTHR23112">
    <property type="entry name" value="G PROTEIN-COUPLED RECEPTOR 157-RELATED"/>
    <property type="match status" value="1"/>
</dbReference>
<dbReference type="PANTHER" id="PTHR23112:SF0">
    <property type="entry name" value="TRANSMEMBRANE PROTEIN 116"/>
    <property type="match status" value="1"/>
</dbReference>
<feature type="compositionally biased region" description="Basic and acidic residues" evidence="5">
    <location>
        <begin position="434"/>
        <end position="444"/>
    </location>
</feature>
<accession>A0A6A6WQS5</accession>
<organism evidence="8 9">
    <name type="scientific">Melanomma pulvis-pyrius CBS 109.77</name>
    <dbReference type="NCBI Taxonomy" id="1314802"/>
    <lineage>
        <taxon>Eukaryota</taxon>
        <taxon>Fungi</taxon>
        <taxon>Dikarya</taxon>
        <taxon>Ascomycota</taxon>
        <taxon>Pezizomycotina</taxon>
        <taxon>Dothideomycetes</taxon>
        <taxon>Pleosporomycetidae</taxon>
        <taxon>Pleosporales</taxon>
        <taxon>Melanommataceae</taxon>
        <taxon>Melanomma</taxon>
    </lineage>
</organism>
<feature type="transmembrane region" description="Helical" evidence="6">
    <location>
        <begin position="46"/>
        <end position="68"/>
    </location>
</feature>
<dbReference type="GO" id="GO:0005886">
    <property type="term" value="C:plasma membrane"/>
    <property type="evidence" value="ECO:0007669"/>
    <property type="project" value="TreeGrafter"/>
</dbReference>
<evidence type="ECO:0000313" key="8">
    <source>
        <dbReference type="EMBL" id="KAF2786284.1"/>
    </source>
</evidence>
<feature type="compositionally biased region" description="Polar residues" evidence="5">
    <location>
        <begin position="475"/>
        <end position="487"/>
    </location>
</feature>
<dbReference type="PROSITE" id="PS50261">
    <property type="entry name" value="G_PROTEIN_RECEP_F2_4"/>
    <property type="match status" value="1"/>
</dbReference>
<feature type="domain" description="G-protein coupled receptors family 2 profile 2" evidence="7">
    <location>
        <begin position="8"/>
        <end position="187"/>
    </location>
</feature>
<dbReference type="GO" id="GO:0004930">
    <property type="term" value="F:G protein-coupled receptor activity"/>
    <property type="evidence" value="ECO:0007669"/>
    <property type="project" value="TreeGrafter"/>
</dbReference>
<feature type="region of interest" description="Disordered" evidence="5">
    <location>
        <begin position="245"/>
        <end position="264"/>
    </location>
</feature>
<gene>
    <name evidence="8" type="ORF">K505DRAFT_289977</name>
</gene>
<proteinExistence type="predicted"/>
<dbReference type="OrthoDB" id="18453at2759"/>
<evidence type="ECO:0000256" key="5">
    <source>
        <dbReference type="SAM" id="MobiDB-lite"/>
    </source>
</evidence>
<keyword evidence="2 6" id="KW-0812">Transmembrane</keyword>
<evidence type="ECO:0000256" key="1">
    <source>
        <dbReference type="ARBA" id="ARBA00004141"/>
    </source>
</evidence>
<dbReference type="EMBL" id="MU002499">
    <property type="protein sequence ID" value="KAF2786284.1"/>
    <property type="molecule type" value="Genomic_DNA"/>
</dbReference>
<evidence type="ECO:0000256" key="3">
    <source>
        <dbReference type="ARBA" id="ARBA00022989"/>
    </source>
</evidence>
<dbReference type="SUPFAM" id="SSF81321">
    <property type="entry name" value="Family A G protein-coupled receptor-like"/>
    <property type="match status" value="1"/>
</dbReference>
<dbReference type="GO" id="GO:0007166">
    <property type="term" value="P:cell surface receptor signaling pathway"/>
    <property type="evidence" value="ECO:0007669"/>
    <property type="project" value="InterPro"/>
</dbReference>
<feature type="transmembrane region" description="Helical" evidence="6">
    <location>
        <begin position="123"/>
        <end position="142"/>
    </location>
</feature>
<evidence type="ECO:0000256" key="2">
    <source>
        <dbReference type="ARBA" id="ARBA00022692"/>
    </source>
</evidence>
<dbReference type="GO" id="GO:0007189">
    <property type="term" value="P:adenylate cyclase-activating G protein-coupled receptor signaling pathway"/>
    <property type="evidence" value="ECO:0007669"/>
    <property type="project" value="TreeGrafter"/>
</dbReference>
<evidence type="ECO:0000259" key="7">
    <source>
        <dbReference type="PROSITE" id="PS50261"/>
    </source>
</evidence>